<keyword evidence="1" id="KW-0805">Transcription regulation</keyword>
<evidence type="ECO:0000256" key="1">
    <source>
        <dbReference type="ARBA" id="ARBA00023015"/>
    </source>
</evidence>
<evidence type="ECO:0000259" key="5">
    <source>
        <dbReference type="PROSITE" id="PS50977"/>
    </source>
</evidence>
<dbReference type="SUPFAM" id="SSF48498">
    <property type="entry name" value="Tetracyclin repressor-like, C-terminal domain"/>
    <property type="match status" value="1"/>
</dbReference>
<organism evidence="6 7">
    <name type="scientific">Actinocorallia longicatena</name>
    <dbReference type="NCBI Taxonomy" id="111803"/>
    <lineage>
        <taxon>Bacteria</taxon>
        <taxon>Bacillati</taxon>
        <taxon>Actinomycetota</taxon>
        <taxon>Actinomycetes</taxon>
        <taxon>Streptosporangiales</taxon>
        <taxon>Thermomonosporaceae</taxon>
        <taxon>Actinocorallia</taxon>
    </lineage>
</organism>
<dbReference type="Proteomes" id="UP001501237">
    <property type="component" value="Unassembled WGS sequence"/>
</dbReference>
<evidence type="ECO:0000256" key="3">
    <source>
        <dbReference type="ARBA" id="ARBA00023163"/>
    </source>
</evidence>
<dbReference type="InterPro" id="IPR001647">
    <property type="entry name" value="HTH_TetR"/>
</dbReference>
<dbReference type="InterPro" id="IPR036271">
    <property type="entry name" value="Tet_transcr_reg_TetR-rel_C_sf"/>
</dbReference>
<proteinExistence type="predicted"/>
<feature type="DNA-binding region" description="H-T-H motif" evidence="4">
    <location>
        <begin position="33"/>
        <end position="52"/>
    </location>
</feature>
<dbReference type="PANTHER" id="PTHR30055:SF234">
    <property type="entry name" value="HTH-TYPE TRANSCRIPTIONAL REGULATOR BETI"/>
    <property type="match status" value="1"/>
</dbReference>
<dbReference type="EMBL" id="BAAAUV010000001">
    <property type="protein sequence ID" value="GAA3194227.1"/>
    <property type="molecule type" value="Genomic_DNA"/>
</dbReference>
<keyword evidence="3" id="KW-0804">Transcription</keyword>
<dbReference type="SUPFAM" id="SSF46689">
    <property type="entry name" value="Homeodomain-like"/>
    <property type="match status" value="1"/>
</dbReference>
<dbReference type="InterPro" id="IPR050109">
    <property type="entry name" value="HTH-type_TetR-like_transc_reg"/>
</dbReference>
<dbReference type="InterPro" id="IPR009057">
    <property type="entry name" value="Homeodomain-like_sf"/>
</dbReference>
<dbReference type="InterPro" id="IPR041678">
    <property type="entry name" value="TetR_C_16"/>
</dbReference>
<protein>
    <submittedName>
        <fullName evidence="6">TetR/AcrR family transcriptional regulator</fullName>
    </submittedName>
</protein>
<comment type="caution">
    <text evidence="6">The sequence shown here is derived from an EMBL/GenBank/DDBJ whole genome shotgun (WGS) entry which is preliminary data.</text>
</comment>
<dbReference type="Pfam" id="PF17920">
    <property type="entry name" value="TetR_C_16"/>
    <property type="match status" value="1"/>
</dbReference>
<feature type="domain" description="HTH tetR-type" evidence="5">
    <location>
        <begin position="10"/>
        <end position="70"/>
    </location>
</feature>
<dbReference type="Gene3D" id="1.10.357.10">
    <property type="entry name" value="Tetracycline Repressor, domain 2"/>
    <property type="match status" value="1"/>
</dbReference>
<evidence type="ECO:0000313" key="6">
    <source>
        <dbReference type="EMBL" id="GAA3194227.1"/>
    </source>
</evidence>
<dbReference type="RefSeq" id="WP_344821397.1">
    <property type="nucleotide sequence ID" value="NZ_BAAAUV010000001.1"/>
</dbReference>
<dbReference type="Pfam" id="PF00440">
    <property type="entry name" value="TetR_N"/>
    <property type="match status" value="1"/>
</dbReference>
<keyword evidence="7" id="KW-1185">Reference proteome</keyword>
<keyword evidence="2 4" id="KW-0238">DNA-binding</keyword>
<name>A0ABP6PX51_9ACTN</name>
<evidence type="ECO:0000256" key="4">
    <source>
        <dbReference type="PROSITE-ProRule" id="PRU00335"/>
    </source>
</evidence>
<sequence length="182" mass="19631">MTLSRAERRAETDGRILDAARRLFAERGYERTTIRSVASAARVDPALIMQRFTSKQHLFDRAVQPAGSPGPAADPVEEVLGTLGWKLGELPPESLAMLRSMLTHPEAAASARSALTAQIGRLEASLDGTDARLRATLITLVMLGVTIGHQLLHLEELRDTPPEEIAGLLRPSLQALTADPAP</sequence>
<evidence type="ECO:0000256" key="2">
    <source>
        <dbReference type="ARBA" id="ARBA00023125"/>
    </source>
</evidence>
<gene>
    <name evidence="6" type="ORF">GCM10010468_03960</name>
</gene>
<reference evidence="7" key="1">
    <citation type="journal article" date="2019" name="Int. J. Syst. Evol. Microbiol.">
        <title>The Global Catalogue of Microorganisms (GCM) 10K type strain sequencing project: providing services to taxonomists for standard genome sequencing and annotation.</title>
        <authorList>
            <consortium name="The Broad Institute Genomics Platform"/>
            <consortium name="The Broad Institute Genome Sequencing Center for Infectious Disease"/>
            <person name="Wu L."/>
            <person name="Ma J."/>
        </authorList>
    </citation>
    <scope>NUCLEOTIDE SEQUENCE [LARGE SCALE GENOMIC DNA]</scope>
    <source>
        <strain evidence="7">JCM 9377</strain>
    </source>
</reference>
<accession>A0ABP6PX51</accession>
<dbReference type="PRINTS" id="PR00455">
    <property type="entry name" value="HTHTETR"/>
</dbReference>
<dbReference type="PROSITE" id="PS50977">
    <property type="entry name" value="HTH_TETR_2"/>
    <property type="match status" value="1"/>
</dbReference>
<dbReference type="Gene3D" id="1.10.10.60">
    <property type="entry name" value="Homeodomain-like"/>
    <property type="match status" value="1"/>
</dbReference>
<evidence type="ECO:0000313" key="7">
    <source>
        <dbReference type="Proteomes" id="UP001501237"/>
    </source>
</evidence>
<dbReference type="PANTHER" id="PTHR30055">
    <property type="entry name" value="HTH-TYPE TRANSCRIPTIONAL REGULATOR RUTR"/>
    <property type="match status" value="1"/>
</dbReference>